<dbReference type="PROSITE" id="PS00191">
    <property type="entry name" value="CYTOCHROME_B5_1"/>
    <property type="match status" value="1"/>
</dbReference>
<name>A0A7S3G4S3_9EUKA</name>
<proteinExistence type="inferred from homology"/>
<evidence type="ECO:0000256" key="2">
    <source>
        <dbReference type="ARBA" id="ARBA00022723"/>
    </source>
</evidence>
<keyword evidence="1 4" id="KW-0349">Heme</keyword>
<dbReference type="PROSITE" id="PS50255">
    <property type="entry name" value="CYTOCHROME_B5_2"/>
    <property type="match status" value="1"/>
</dbReference>
<comment type="similarity">
    <text evidence="4">Belongs to the cytochrome b5 family.</text>
</comment>
<dbReference type="InterPro" id="IPR018506">
    <property type="entry name" value="Cyt_B5_heme-BS"/>
</dbReference>
<feature type="domain" description="Cytochrome b5 heme-binding" evidence="6">
    <location>
        <begin position="64"/>
        <end position="140"/>
    </location>
</feature>
<dbReference type="GO" id="GO:0004128">
    <property type="term" value="F:cytochrome-b5 reductase activity, acting on NAD(P)H"/>
    <property type="evidence" value="ECO:0007669"/>
    <property type="project" value="TreeGrafter"/>
</dbReference>
<evidence type="ECO:0000256" key="4">
    <source>
        <dbReference type="RuleBase" id="RU362121"/>
    </source>
</evidence>
<evidence type="ECO:0000256" key="3">
    <source>
        <dbReference type="ARBA" id="ARBA00023004"/>
    </source>
</evidence>
<keyword evidence="3 4" id="KW-0408">Iron</keyword>
<dbReference type="GO" id="GO:0005737">
    <property type="term" value="C:cytoplasm"/>
    <property type="evidence" value="ECO:0007669"/>
    <property type="project" value="TreeGrafter"/>
</dbReference>
<dbReference type="GO" id="GO:0046872">
    <property type="term" value="F:metal ion binding"/>
    <property type="evidence" value="ECO:0007669"/>
    <property type="project" value="UniProtKB-UniRule"/>
</dbReference>
<dbReference type="PANTHER" id="PTHR46237:SF1">
    <property type="entry name" value="CYTOCHROME B5 REDUCTASE 4"/>
    <property type="match status" value="1"/>
</dbReference>
<evidence type="ECO:0000256" key="1">
    <source>
        <dbReference type="ARBA" id="ARBA00022617"/>
    </source>
</evidence>
<dbReference type="FunFam" id="3.10.120.10:FF:000001">
    <property type="entry name" value="Cytochrome b5 reductase 4"/>
    <property type="match status" value="1"/>
</dbReference>
<protein>
    <recommendedName>
        <fullName evidence="6">Cytochrome b5 heme-binding domain-containing protein</fullName>
    </recommendedName>
</protein>
<keyword evidence="2 4" id="KW-0479">Metal-binding</keyword>
<reference evidence="7" key="1">
    <citation type="submission" date="2021-01" db="EMBL/GenBank/DDBJ databases">
        <authorList>
            <person name="Corre E."/>
            <person name="Pelletier E."/>
            <person name="Niang G."/>
            <person name="Scheremetjew M."/>
            <person name="Finn R."/>
            <person name="Kale V."/>
            <person name="Holt S."/>
            <person name="Cochrane G."/>
            <person name="Meng A."/>
            <person name="Brown T."/>
            <person name="Cohen L."/>
        </authorList>
    </citation>
    <scope>NUCLEOTIDE SEQUENCE</scope>
    <source>
        <strain evidence="7">NIES-2562</strain>
    </source>
</reference>
<dbReference type="SMART" id="SM01117">
    <property type="entry name" value="Cyt-b5"/>
    <property type="match status" value="1"/>
</dbReference>
<dbReference type="PANTHER" id="PTHR46237">
    <property type="entry name" value="CYTOCHROME B5 REDUCTASE 4 FAMILY MEMBER"/>
    <property type="match status" value="1"/>
</dbReference>
<organism evidence="7">
    <name type="scientific">Palpitomonas bilix</name>
    <dbReference type="NCBI Taxonomy" id="652834"/>
    <lineage>
        <taxon>Eukaryota</taxon>
        <taxon>Eukaryota incertae sedis</taxon>
    </lineage>
</organism>
<sequence>MSAAESGSFERKPKITVQNEDGNVIRPSTSNLPRGERNQVPLMPGYSLQGWVMKKVDARQGAPLRPISKREVREHKTLDDCWIIFEGNVYDISSYMHYHPGGTDKLMLAAGRDATPLFRKYHAWVNGKALIEKCKLGPLLVEHEESVAEEE</sequence>
<dbReference type="InterPro" id="IPR051872">
    <property type="entry name" value="Cytochrome_b5/Flavoprotein_Rdt"/>
</dbReference>
<dbReference type="GO" id="GO:0020037">
    <property type="term" value="F:heme binding"/>
    <property type="evidence" value="ECO:0007669"/>
    <property type="project" value="UniProtKB-UniRule"/>
</dbReference>
<dbReference type="Pfam" id="PF00173">
    <property type="entry name" value="Cyt-b5"/>
    <property type="match status" value="1"/>
</dbReference>
<dbReference type="SUPFAM" id="SSF55856">
    <property type="entry name" value="Cytochrome b5-like heme/steroid binding domain"/>
    <property type="match status" value="1"/>
</dbReference>
<dbReference type="PRINTS" id="PR00363">
    <property type="entry name" value="CYTOCHROMEB5"/>
</dbReference>
<evidence type="ECO:0000313" key="7">
    <source>
        <dbReference type="EMBL" id="CAE0251499.1"/>
    </source>
</evidence>
<evidence type="ECO:0000259" key="6">
    <source>
        <dbReference type="PROSITE" id="PS50255"/>
    </source>
</evidence>
<dbReference type="InterPro" id="IPR036400">
    <property type="entry name" value="Cyt_B5-like_heme/steroid_sf"/>
</dbReference>
<dbReference type="AlphaFoldDB" id="A0A7S3G4S3"/>
<evidence type="ECO:0000256" key="5">
    <source>
        <dbReference type="SAM" id="MobiDB-lite"/>
    </source>
</evidence>
<dbReference type="InterPro" id="IPR001199">
    <property type="entry name" value="Cyt_B5-like_heme/steroid-bd"/>
</dbReference>
<accession>A0A7S3G4S3</accession>
<gene>
    <name evidence="7" type="ORF">PBIL07802_LOCUS13723</name>
</gene>
<feature type="compositionally biased region" description="Polar residues" evidence="5">
    <location>
        <begin position="16"/>
        <end position="32"/>
    </location>
</feature>
<feature type="region of interest" description="Disordered" evidence="5">
    <location>
        <begin position="1"/>
        <end position="39"/>
    </location>
</feature>
<dbReference type="EMBL" id="HBIB01021170">
    <property type="protein sequence ID" value="CAE0251499.1"/>
    <property type="molecule type" value="Transcribed_RNA"/>
</dbReference>
<dbReference type="Gene3D" id="3.10.120.10">
    <property type="entry name" value="Cytochrome b5-like heme/steroid binding domain"/>
    <property type="match status" value="1"/>
</dbReference>